<protein>
    <submittedName>
        <fullName evidence="1">Uncharacterized protein</fullName>
    </submittedName>
</protein>
<dbReference type="EMBL" id="JBHSIZ010000018">
    <property type="protein sequence ID" value="MFC4958164.1"/>
    <property type="molecule type" value="Genomic_DNA"/>
</dbReference>
<organism evidence="1 2">
    <name type="scientific">Streptomyces mauvecolor</name>
    <dbReference type="NCBI Taxonomy" id="58345"/>
    <lineage>
        <taxon>Bacteria</taxon>
        <taxon>Bacillati</taxon>
        <taxon>Actinomycetota</taxon>
        <taxon>Actinomycetes</taxon>
        <taxon>Kitasatosporales</taxon>
        <taxon>Streptomycetaceae</taxon>
        <taxon>Streptomyces</taxon>
    </lineage>
</organism>
<accession>A0ABV9UPJ5</accession>
<sequence>MPAVERALSFSPEGRASAEGQDWLYYGDDEESVLDGPLRMWRHAGKHGLGLCGVSVVIY</sequence>
<evidence type="ECO:0000313" key="2">
    <source>
        <dbReference type="Proteomes" id="UP001595834"/>
    </source>
</evidence>
<keyword evidence="2" id="KW-1185">Reference proteome</keyword>
<name>A0ABV9UPJ5_9ACTN</name>
<dbReference type="Proteomes" id="UP001595834">
    <property type="component" value="Unassembled WGS sequence"/>
</dbReference>
<evidence type="ECO:0000313" key="1">
    <source>
        <dbReference type="EMBL" id="MFC4958164.1"/>
    </source>
</evidence>
<dbReference type="RefSeq" id="WP_344371406.1">
    <property type="nucleotide sequence ID" value="NZ_BAAASQ010000004.1"/>
</dbReference>
<comment type="caution">
    <text evidence="1">The sequence shown here is derived from an EMBL/GenBank/DDBJ whole genome shotgun (WGS) entry which is preliminary data.</text>
</comment>
<gene>
    <name evidence="1" type="ORF">ACFPFX_17925</name>
</gene>
<proteinExistence type="predicted"/>
<reference evidence="2" key="1">
    <citation type="journal article" date="2019" name="Int. J. Syst. Evol. Microbiol.">
        <title>The Global Catalogue of Microorganisms (GCM) 10K type strain sequencing project: providing services to taxonomists for standard genome sequencing and annotation.</title>
        <authorList>
            <consortium name="The Broad Institute Genomics Platform"/>
            <consortium name="The Broad Institute Genome Sequencing Center for Infectious Disease"/>
            <person name="Wu L."/>
            <person name="Ma J."/>
        </authorList>
    </citation>
    <scope>NUCLEOTIDE SEQUENCE [LARGE SCALE GENOMIC DNA]</scope>
    <source>
        <strain evidence="2">CCM 7224</strain>
    </source>
</reference>